<keyword evidence="2" id="KW-0732">Signal</keyword>
<accession>A0ABT1V9K4</accession>
<gene>
    <name evidence="3" type="ORF">NP777_38715</name>
</gene>
<evidence type="ECO:0000313" key="4">
    <source>
        <dbReference type="Proteomes" id="UP001204746"/>
    </source>
</evidence>
<evidence type="ECO:0000256" key="2">
    <source>
        <dbReference type="SAM" id="SignalP"/>
    </source>
</evidence>
<sequence length="195" mass="19193">MRGRLVIAAAALTMALTPGVASATQDGDDQTTGSYSAEVPMGQGTEGAMAQGSQGAMAQGSQGTESQGSEATGPIGSGATGSAHSGATGSVGSDATASHGSEATASHEAAPHPGEGVPGYEVVTLPNENVPNFQRRTVYCPEGKKVIGGGAEARGDTAILVGSFPTDDARGWIGLGRQTTTDNVGISVFAICANV</sequence>
<feature type="signal peptide" evidence="2">
    <location>
        <begin position="1"/>
        <end position="23"/>
    </location>
</feature>
<evidence type="ECO:0008006" key="5">
    <source>
        <dbReference type="Google" id="ProtNLM"/>
    </source>
</evidence>
<evidence type="ECO:0000313" key="3">
    <source>
        <dbReference type="EMBL" id="MCQ8194072.1"/>
    </source>
</evidence>
<protein>
    <recommendedName>
        <fullName evidence="5">Secreted protein</fullName>
    </recommendedName>
</protein>
<dbReference type="Proteomes" id="UP001204746">
    <property type="component" value="Unassembled WGS sequence"/>
</dbReference>
<keyword evidence="4" id="KW-1185">Reference proteome</keyword>
<proteinExistence type="predicted"/>
<feature type="compositionally biased region" description="Polar residues" evidence="1">
    <location>
        <begin position="95"/>
        <end position="104"/>
    </location>
</feature>
<dbReference type="RefSeq" id="WP_256654864.1">
    <property type="nucleotide sequence ID" value="NZ_JANIAA010000042.1"/>
</dbReference>
<feature type="compositionally biased region" description="Low complexity" evidence="1">
    <location>
        <begin position="80"/>
        <end position="93"/>
    </location>
</feature>
<reference evidence="3 4" key="1">
    <citation type="submission" date="2022-07" db="EMBL/GenBank/DDBJ databases">
        <authorList>
            <person name="Phongsopitanun W."/>
            <person name="Tanasupawat S."/>
        </authorList>
    </citation>
    <scope>NUCLEOTIDE SEQUENCE [LARGE SCALE GENOMIC DNA]</scope>
    <source>
        <strain evidence="3 4">RCU-064</strain>
    </source>
</reference>
<name>A0ABT1V9K4_9ACTN</name>
<comment type="caution">
    <text evidence="3">The sequence shown here is derived from an EMBL/GenBank/DDBJ whole genome shotgun (WGS) entry which is preliminary data.</text>
</comment>
<dbReference type="EMBL" id="JANIAA010000042">
    <property type="protein sequence ID" value="MCQ8194072.1"/>
    <property type="molecule type" value="Genomic_DNA"/>
</dbReference>
<feature type="compositionally biased region" description="Polar residues" evidence="1">
    <location>
        <begin position="22"/>
        <end position="35"/>
    </location>
</feature>
<feature type="region of interest" description="Disordered" evidence="1">
    <location>
        <begin position="19"/>
        <end position="119"/>
    </location>
</feature>
<evidence type="ECO:0000256" key="1">
    <source>
        <dbReference type="SAM" id="MobiDB-lite"/>
    </source>
</evidence>
<feature type="compositionally biased region" description="Low complexity" evidence="1">
    <location>
        <begin position="47"/>
        <end position="63"/>
    </location>
</feature>
<feature type="chain" id="PRO_5046270483" description="Secreted protein" evidence="2">
    <location>
        <begin position="24"/>
        <end position="195"/>
    </location>
</feature>
<organism evidence="3 4">
    <name type="scientific">Streptomyces rugosispiralis</name>
    <dbReference type="NCBI Taxonomy" id="2967341"/>
    <lineage>
        <taxon>Bacteria</taxon>
        <taxon>Bacillati</taxon>
        <taxon>Actinomycetota</taxon>
        <taxon>Actinomycetes</taxon>
        <taxon>Kitasatosporales</taxon>
        <taxon>Streptomycetaceae</taxon>
        <taxon>Streptomyces</taxon>
    </lineage>
</organism>